<evidence type="ECO:0000313" key="3">
    <source>
        <dbReference type="EMBL" id="NEE03811.1"/>
    </source>
</evidence>
<organism evidence="3 4">
    <name type="scientific">Phytoactinopolyspora halotolerans</name>
    <dbReference type="NCBI Taxonomy" id="1981512"/>
    <lineage>
        <taxon>Bacteria</taxon>
        <taxon>Bacillati</taxon>
        <taxon>Actinomycetota</taxon>
        <taxon>Actinomycetes</taxon>
        <taxon>Jiangellales</taxon>
        <taxon>Jiangellaceae</taxon>
        <taxon>Phytoactinopolyspora</taxon>
    </lineage>
</organism>
<evidence type="ECO:0000313" key="4">
    <source>
        <dbReference type="Proteomes" id="UP000475214"/>
    </source>
</evidence>
<reference evidence="3 4" key="1">
    <citation type="submission" date="2020-02" db="EMBL/GenBank/DDBJ databases">
        <authorList>
            <person name="Li X.-J."/>
            <person name="Han X.-M."/>
        </authorList>
    </citation>
    <scope>NUCLEOTIDE SEQUENCE [LARGE SCALE GENOMIC DNA]</scope>
    <source>
        <strain evidence="3 4">CCTCC AB 2017055</strain>
    </source>
</reference>
<comment type="similarity">
    <text evidence="1">Belongs to the AHA1 family.</text>
</comment>
<name>A0A6L9SHL7_9ACTN</name>
<feature type="domain" description="Activator of Hsp90 ATPase homologue 1/2-like C-terminal" evidence="2">
    <location>
        <begin position="16"/>
        <end position="145"/>
    </location>
</feature>
<dbReference type="Proteomes" id="UP000475214">
    <property type="component" value="Unassembled WGS sequence"/>
</dbReference>
<dbReference type="EMBL" id="JAAGOA010000026">
    <property type="protein sequence ID" value="NEE03811.1"/>
    <property type="molecule type" value="Genomic_DNA"/>
</dbReference>
<dbReference type="InterPro" id="IPR023393">
    <property type="entry name" value="START-like_dom_sf"/>
</dbReference>
<dbReference type="Gene3D" id="3.30.530.20">
    <property type="match status" value="1"/>
</dbReference>
<sequence length="154" mass="17036">MTDDPRTIRVDEFLPHPPSKVWVALTDSDLMAQWLMPNDFKLEIGHRFTFHTTPFPAVGFGGVGHSEVLDFEHERMLRIAWRAAPDDVSSLDSVVTFTLEPEGTGTRLFIVHDGFDPDDPYQALSRRIMGGGTAGGGWTGTARRISGVIERALA</sequence>
<dbReference type="SUPFAM" id="SSF55961">
    <property type="entry name" value="Bet v1-like"/>
    <property type="match status" value="1"/>
</dbReference>
<dbReference type="Pfam" id="PF08327">
    <property type="entry name" value="AHSA1"/>
    <property type="match status" value="1"/>
</dbReference>
<evidence type="ECO:0000256" key="1">
    <source>
        <dbReference type="ARBA" id="ARBA00006817"/>
    </source>
</evidence>
<comment type="caution">
    <text evidence="3">The sequence shown here is derived from an EMBL/GenBank/DDBJ whole genome shotgun (WGS) entry which is preliminary data.</text>
</comment>
<dbReference type="InterPro" id="IPR013538">
    <property type="entry name" value="ASHA1/2-like_C"/>
</dbReference>
<accession>A0A6L9SHL7</accession>
<gene>
    <name evidence="3" type="ORF">G1H10_26945</name>
</gene>
<dbReference type="CDD" id="cd07814">
    <property type="entry name" value="SRPBCC_CalC_Aha1-like"/>
    <property type="match status" value="1"/>
</dbReference>
<proteinExistence type="inferred from homology"/>
<evidence type="ECO:0000259" key="2">
    <source>
        <dbReference type="Pfam" id="PF08327"/>
    </source>
</evidence>
<keyword evidence="4" id="KW-1185">Reference proteome</keyword>
<dbReference type="RefSeq" id="WP_163743808.1">
    <property type="nucleotide sequence ID" value="NZ_JAAGOA010000026.1"/>
</dbReference>
<dbReference type="AlphaFoldDB" id="A0A6L9SHL7"/>
<protein>
    <submittedName>
        <fullName evidence="3">SRPBCC domain-containing protein</fullName>
    </submittedName>
</protein>